<comment type="caution">
    <text evidence="2">The sequence shown here is derived from an EMBL/GenBank/DDBJ whole genome shotgun (WGS) entry which is preliminary data.</text>
</comment>
<sequence length="319" mass="33516">MRIAIVGAGIAGLSCALRLQDAEHDVTLFDKGRGAGGRMSTRRVETSAGNAAFDHGAQYLTARDPAFVAAIDAWAAAGVVARWPAAGDDAWVGTPGMNAIVKHLADQTQVHWQHQVTALRRSDAGWHVELLAPAPLASAAAVDAPVDAVVIAVPAEQAAALLADHDPAMAAQAKACRSSPSWTAMLAFAEPIPITGDIVRHAGIIGWAARNSAKPGRSGPEAWVIQATPGWSTTHLEDSVDSVAERLHAALADQADGPLPTPLHRTAHRWRYARATATDRGALWNAGMRLGAAGDWLLAPRIESAWLSGRLLADQMLAE</sequence>
<feature type="domain" description="Amine oxidase" evidence="1">
    <location>
        <begin position="87"/>
        <end position="317"/>
    </location>
</feature>
<dbReference type="Gene3D" id="3.50.50.60">
    <property type="entry name" value="FAD/NAD(P)-binding domain"/>
    <property type="match status" value="1"/>
</dbReference>
<dbReference type="Gene3D" id="3.90.660.10">
    <property type="match status" value="1"/>
</dbReference>
<dbReference type="PROSITE" id="PS51257">
    <property type="entry name" value="PROKAR_LIPOPROTEIN"/>
    <property type="match status" value="1"/>
</dbReference>
<name>A0A2T5GPI0_9SPHN</name>
<evidence type="ECO:0000313" key="2">
    <source>
        <dbReference type="EMBL" id="PTQ61216.1"/>
    </source>
</evidence>
<protein>
    <recommendedName>
        <fullName evidence="1">Amine oxidase domain-containing protein</fullName>
    </recommendedName>
</protein>
<organism evidence="2 3">
    <name type="scientific">Sphingomonas aurantiaca</name>
    <dbReference type="NCBI Taxonomy" id="185949"/>
    <lineage>
        <taxon>Bacteria</taxon>
        <taxon>Pseudomonadati</taxon>
        <taxon>Pseudomonadota</taxon>
        <taxon>Alphaproteobacteria</taxon>
        <taxon>Sphingomonadales</taxon>
        <taxon>Sphingomonadaceae</taxon>
        <taxon>Sphingomonas</taxon>
    </lineage>
</organism>
<dbReference type="PANTHER" id="PTHR16128">
    <property type="entry name" value="FAD/NAD(P)-BINDING OXIDOREDUCTASE FAMILY PROTEIN"/>
    <property type="match status" value="1"/>
</dbReference>
<keyword evidence="3" id="KW-1185">Reference proteome</keyword>
<proteinExistence type="predicted"/>
<dbReference type="InterPro" id="IPR002937">
    <property type="entry name" value="Amino_oxidase"/>
</dbReference>
<evidence type="ECO:0000259" key="1">
    <source>
        <dbReference type="Pfam" id="PF01593"/>
    </source>
</evidence>
<gene>
    <name evidence="2" type="ORF">C8J26_1542</name>
</gene>
<dbReference type="EMBL" id="QAOG01000002">
    <property type="protein sequence ID" value="PTQ61216.1"/>
    <property type="molecule type" value="Genomic_DNA"/>
</dbReference>
<dbReference type="Pfam" id="PF01593">
    <property type="entry name" value="Amino_oxidase"/>
    <property type="match status" value="1"/>
</dbReference>
<dbReference type="PANTHER" id="PTHR16128:SF5">
    <property type="entry name" value="FAD_NAD(P)-BINDING OXIDOREDUCTASE FAMILY PROTEIN"/>
    <property type="match status" value="1"/>
</dbReference>
<dbReference type="RefSeq" id="WP_107957371.1">
    <property type="nucleotide sequence ID" value="NZ_QAOG01000002.1"/>
</dbReference>
<accession>A0A2T5GPI0</accession>
<dbReference type="Pfam" id="PF13450">
    <property type="entry name" value="NAD_binding_8"/>
    <property type="match status" value="1"/>
</dbReference>
<dbReference type="Proteomes" id="UP000244189">
    <property type="component" value="Unassembled WGS sequence"/>
</dbReference>
<dbReference type="InterPro" id="IPR036188">
    <property type="entry name" value="FAD/NAD-bd_sf"/>
</dbReference>
<dbReference type="SUPFAM" id="SSF51905">
    <property type="entry name" value="FAD/NAD(P)-binding domain"/>
    <property type="match status" value="1"/>
</dbReference>
<dbReference type="AlphaFoldDB" id="A0A2T5GPI0"/>
<evidence type="ECO:0000313" key="3">
    <source>
        <dbReference type="Proteomes" id="UP000244189"/>
    </source>
</evidence>
<dbReference type="GO" id="GO:0016491">
    <property type="term" value="F:oxidoreductase activity"/>
    <property type="evidence" value="ECO:0007669"/>
    <property type="project" value="InterPro"/>
</dbReference>
<reference evidence="2 3" key="1">
    <citation type="submission" date="2018-04" db="EMBL/GenBank/DDBJ databases">
        <title>Genomic Encyclopedia of Type Strains, Phase III (KMG-III): the genomes of soil and plant-associated and newly described type strains.</title>
        <authorList>
            <person name="Whitman W."/>
        </authorList>
    </citation>
    <scope>NUCLEOTIDE SEQUENCE [LARGE SCALE GENOMIC DNA]</scope>
    <source>
        <strain evidence="2 3">MA101b</strain>
    </source>
</reference>